<dbReference type="EMBL" id="JAPQKI010000005">
    <property type="protein sequence ID" value="KAJ5098994.1"/>
    <property type="molecule type" value="Genomic_DNA"/>
</dbReference>
<dbReference type="SUPFAM" id="SSF46785">
    <property type="entry name" value="Winged helix' DNA-binding domain"/>
    <property type="match status" value="1"/>
</dbReference>
<dbReference type="InterPro" id="IPR036390">
    <property type="entry name" value="WH_DNA-bd_sf"/>
</dbReference>
<evidence type="ECO:0000256" key="3">
    <source>
        <dbReference type="SAM" id="MobiDB-lite"/>
    </source>
</evidence>
<dbReference type="SMART" id="SM00715">
    <property type="entry name" value="LA"/>
    <property type="match status" value="1"/>
</dbReference>
<sequence>MSATFSYAQAAKGSSGPSVTTKTVPTEVQNTEFKPEDSSNDATPESVTTASEAETPKETEKSTPTETKDDEFTTVTSKSRTKALHPRNSSSSVRSSTKESKESDSSNTANGKAESSSEKKSQTDAKTEKSENAMEGSKDKSEKTDKTEKAEKAEKDTPPKELKAAPLPSVNIWQQRKEAQELKAKTTPPKSTGKTEENQQDSNRSNSKKKGTDGQTEGSKAGKKTEGGKGRDEALPPVGDASLWPTPEVAIGEEKKKAQEKTDKTEKTEKVPVARTHGKEKWTPVDFVPNAVFNTPLPQSGRGGARRSARGGREGGRGGAHAAGDKSAAGQAHQGATAKQAGGERGRNEAGSGRAASLPAQSHRSASADVNNSEGRKAQGGERGRGRATEDAAAVNGKQSNENAGRPQKQMNKNNNAQNSKNPNLAVDSQAAARATDRRTESGSKSADPTGFSEFNRGGRANNRGGRGPYSSFAGQNSQFGNPANSGFVPKSFGFNEQRQRSHNGFANGNGHQGNRMPMRSPSLPASGNMYNPYTYPGDMNAMYGYQPMGPAPMNVPFQPAPGGEYISALLVSQMEYYFSVDNMCKDMFLRRRMDSQGWVPLTFVADFKRIRSLTDNLEWIRFYARQLQNAEYQIFEDGVDRMRVRENWAQWVLPTDQRHPSAQHEGAVPVNSTGNADENVPFNAPSGAIPNARQPSVHNDSAYPRASHTLSSTAPEFKPSAPMAAQQDIANVGYHPALQMSPGCYLEGSVYDPSFTGSRHGPHYYYGVNEFPARGLNPNTPRFFHPPPPSG</sequence>
<feature type="compositionally biased region" description="Polar residues" evidence="3">
    <location>
        <begin position="473"/>
        <end position="485"/>
    </location>
</feature>
<feature type="region of interest" description="Disordered" evidence="3">
    <location>
        <begin position="1"/>
        <end position="493"/>
    </location>
</feature>
<dbReference type="PANTHER" id="PTHR22792:SF132">
    <property type="entry name" value="LA-RELATED PROTEIN 1"/>
    <property type="match status" value="1"/>
</dbReference>
<dbReference type="GO" id="GO:0003677">
    <property type="term" value="F:DNA binding"/>
    <property type="evidence" value="ECO:0007669"/>
    <property type="project" value="UniProtKB-KW"/>
</dbReference>
<reference evidence="5" key="1">
    <citation type="submission" date="2022-11" db="EMBL/GenBank/DDBJ databases">
        <authorList>
            <person name="Petersen C."/>
        </authorList>
    </citation>
    <scope>NUCLEOTIDE SEQUENCE</scope>
    <source>
        <strain evidence="5">IBT 30761</strain>
    </source>
</reference>
<feature type="region of interest" description="Disordered" evidence="3">
    <location>
        <begin position="694"/>
        <end position="715"/>
    </location>
</feature>
<comment type="caution">
    <text evidence="5">The sequence shown here is derived from an EMBL/GenBank/DDBJ whole genome shotgun (WGS) entry which is preliminary data.</text>
</comment>
<feature type="compositionally biased region" description="Basic and acidic residues" evidence="3">
    <location>
        <begin position="54"/>
        <end position="71"/>
    </location>
</feature>
<accession>A0A9W9FF26</accession>
<evidence type="ECO:0000259" key="4">
    <source>
        <dbReference type="PROSITE" id="PS50961"/>
    </source>
</evidence>
<evidence type="ECO:0000313" key="5">
    <source>
        <dbReference type="EMBL" id="KAJ5098994.1"/>
    </source>
</evidence>
<reference evidence="5" key="2">
    <citation type="journal article" date="2023" name="IMA Fungus">
        <title>Comparative genomic study of the Penicillium genus elucidates a diverse pangenome and 15 lateral gene transfer events.</title>
        <authorList>
            <person name="Petersen C."/>
            <person name="Sorensen T."/>
            <person name="Nielsen M.R."/>
            <person name="Sondergaard T.E."/>
            <person name="Sorensen J.L."/>
            <person name="Fitzpatrick D.A."/>
            <person name="Frisvad J.C."/>
            <person name="Nielsen K.L."/>
        </authorList>
    </citation>
    <scope>NUCLEOTIDE SEQUENCE</scope>
    <source>
        <strain evidence="5">IBT 30761</strain>
    </source>
</reference>
<feature type="compositionally biased region" description="Polar residues" evidence="3">
    <location>
        <begin position="15"/>
        <end position="32"/>
    </location>
</feature>
<dbReference type="AlphaFoldDB" id="A0A9W9FF26"/>
<dbReference type="OrthoDB" id="340227at2759"/>
<feature type="region of interest" description="Disordered" evidence="3">
    <location>
        <begin position="658"/>
        <end position="681"/>
    </location>
</feature>
<dbReference type="GeneID" id="81357468"/>
<dbReference type="GO" id="GO:0005829">
    <property type="term" value="C:cytosol"/>
    <property type="evidence" value="ECO:0007669"/>
    <property type="project" value="TreeGrafter"/>
</dbReference>
<feature type="compositionally biased region" description="Basic and acidic residues" evidence="3">
    <location>
        <begin position="374"/>
        <end position="390"/>
    </location>
</feature>
<feature type="domain" description="HTH La-type RNA-binding" evidence="4">
    <location>
        <begin position="561"/>
        <end position="655"/>
    </location>
</feature>
<feature type="compositionally biased region" description="Low complexity" evidence="3">
    <location>
        <begin position="408"/>
        <end position="424"/>
    </location>
</feature>
<protein>
    <submittedName>
        <fullName evidence="5">Winged helix-turn-helix transcription repressor DNA-binding</fullName>
    </submittedName>
</protein>
<keyword evidence="6" id="KW-1185">Reference proteome</keyword>
<feature type="compositionally biased region" description="Polar residues" evidence="3">
    <location>
        <begin position="359"/>
        <end position="373"/>
    </location>
</feature>
<dbReference type="InterPro" id="IPR006630">
    <property type="entry name" value="La_HTH"/>
</dbReference>
<feature type="compositionally biased region" description="Basic and acidic residues" evidence="3">
    <location>
        <begin position="175"/>
        <end position="184"/>
    </location>
</feature>
<dbReference type="RefSeq" id="XP_056474648.1">
    <property type="nucleotide sequence ID" value="XM_056618489.1"/>
</dbReference>
<dbReference type="PANTHER" id="PTHR22792">
    <property type="entry name" value="LUPUS LA PROTEIN-RELATED"/>
    <property type="match status" value="1"/>
</dbReference>
<keyword evidence="1 2" id="KW-0694">RNA-binding</keyword>
<dbReference type="Gene3D" id="1.10.10.10">
    <property type="entry name" value="Winged helix-like DNA-binding domain superfamily/Winged helix DNA-binding domain"/>
    <property type="match status" value="1"/>
</dbReference>
<feature type="compositionally biased region" description="Basic and acidic residues" evidence="3">
    <location>
        <begin position="223"/>
        <end position="234"/>
    </location>
</feature>
<dbReference type="PROSITE" id="PS50961">
    <property type="entry name" value="HTH_LA"/>
    <property type="match status" value="1"/>
</dbReference>
<evidence type="ECO:0000313" key="6">
    <source>
        <dbReference type="Proteomes" id="UP001149074"/>
    </source>
</evidence>
<dbReference type="CDD" id="cd07323">
    <property type="entry name" value="LAM"/>
    <property type="match status" value="1"/>
</dbReference>
<dbReference type="Pfam" id="PF05383">
    <property type="entry name" value="La"/>
    <property type="match status" value="1"/>
</dbReference>
<gene>
    <name evidence="5" type="ORF">N7532_005995</name>
</gene>
<dbReference type="InterPro" id="IPR045180">
    <property type="entry name" value="La_dom_prot"/>
</dbReference>
<evidence type="ECO:0000256" key="1">
    <source>
        <dbReference type="ARBA" id="ARBA00022884"/>
    </source>
</evidence>
<dbReference type="GO" id="GO:0010494">
    <property type="term" value="C:cytoplasmic stress granule"/>
    <property type="evidence" value="ECO:0007669"/>
    <property type="project" value="TreeGrafter"/>
</dbReference>
<keyword evidence="5" id="KW-0238">DNA-binding</keyword>
<dbReference type="GO" id="GO:0045727">
    <property type="term" value="P:positive regulation of translation"/>
    <property type="evidence" value="ECO:0007669"/>
    <property type="project" value="TreeGrafter"/>
</dbReference>
<organism evidence="5 6">
    <name type="scientific">Penicillium argentinense</name>
    <dbReference type="NCBI Taxonomy" id="1131581"/>
    <lineage>
        <taxon>Eukaryota</taxon>
        <taxon>Fungi</taxon>
        <taxon>Dikarya</taxon>
        <taxon>Ascomycota</taxon>
        <taxon>Pezizomycotina</taxon>
        <taxon>Eurotiomycetes</taxon>
        <taxon>Eurotiomycetidae</taxon>
        <taxon>Eurotiales</taxon>
        <taxon>Aspergillaceae</taxon>
        <taxon>Penicillium</taxon>
    </lineage>
</organism>
<dbReference type="InterPro" id="IPR036388">
    <property type="entry name" value="WH-like_DNA-bd_sf"/>
</dbReference>
<dbReference type="GO" id="GO:0003723">
    <property type="term" value="F:RNA binding"/>
    <property type="evidence" value="ECO:0007669"/>
    <property type="project" value="UniProtKB-UniRule"/>
</dbReference>
<feature type="compositionally biased region" description="Basic and acidic residues" evidence="3">
    <location>
        <begin position="252"/>
        <end position="283"/>
    </location>
</feature>
<proteinExistence type="predicted"/>
<evidence type="ECO:0000256" key="2">
    <source>
        <dbReference type="PROSITE-ProRule" id="PRU00332"/>
    </source>
</evidence>
<feature type="compositionally biased region" description="Basic and acidic residues" evidence="3">
    <location>
        <begin position="115"/>
        <end position="163"/>
    </location>
</feature>
<name>A0A9W9FF26_9EURO</name>
<dbReference type="Proteomes" id="UP001149074">
    <property type="component" value="Unassembled WGS sequence"/>
</dbReference>